<organism evidence="2 3">
    <name type="scientific">Daejeonella lutea</name>
    <dbReference type="NCBI Taxonomy" id="572036"/>
    <lineage>
        <taxon>Bacteria</taxon>
        <taxon>Pseudomonadati</taxon>
        <taxon>Bacteroidota</taxon>
        <taxon>Sphingobacteriia</taxon>
        <taxon>Sphingobacteriales</taxon>
        <taxon>Sphingobacteriaceae</taxon>
        <taxon>Daejeonella</taxon>
    </lineage>
</organism>
<dbReference type="AlphaFoldDB" id="A0A1T4ZZE9"/>
<dbReference type="EMBL" id="FUYR01000001">
    <property type="protein sequence ID" value="SKB27879.1"/>
    <property type="molecule type" value="Genomic_DNA"/>
</dbReference>
<dbReference type="GO" id="GO:0015628">
    <property type="term" value="P:protein secretion by the type II secretion system"/>
    <property type="evidence" value="ECO:0007669"/>
    <property type="project" value="TreeGrafter"/>
</dbReference>
<dbReference type="PANTHER" id="PTHR21180:SF32">
    <property type="entry name" value="ENDONUCLEASE_EXONUCLEASE_PHOSPHATASE FAMILY DOMAIN-CONTAINING PROTEIN 1"/>
    <property type="match status" value="1"/>
</dbReference>
<proteinExistence type="predicted"/>
<keyword evidence="1" id="KW-1133">Transmembrane helix</keyword>
<dbReference type="PANTHER" id="PTHR21180">
    <property type="entry name" value="ENDONUCLEASE/EXONUCLEASE/PHOSPHATASE FAMILY DOMAIN-CONTAINING PROTEIN 1"/>
    <property type="match status" value="1"/>
</dbReference>
<dbReference type="GO" id="GO:0015627">
    <property type="term" value="C:type II protein secretion system complex"/>
    <property type="evidence" value="ECO:0007669"/>
    <property type="project" value="TreeGrafter"/>
</dbReference>
<evidence type="ECO:0000313" key="3">
    <source>
        <dbReference type="Proteomes" id="UP000189981"/>
    </source>
</evidence>
<keyword evidence="3" id="KW-1185">Reference proteome</keyword>
<name>A0A1T4ZZE9_9SPHI</name>
<dbReference type="STRING" id="572036.SAMN05661099_0097"/>
<evidence type="ECO:0000256" key="1">
    <source>
        <dbReference type="SAM" id="Phobius"/>
    </source>
</evidence>
<reference evidence="3" key="1">
    <citation type="submission" date="2017-02" db="EMBL/GenBank/DDBJ databases">
        <authorList>
            <person name="Varghese N."/>
            <person name="Submissions S."/>
        </authorList>
    </citation>
    <scope>NUCLEOTIDE SEQUENCE [LARGE SCALE GENOMIC DNA]</scope>
    <source>
        <strain evidence="3">DSM 22385</strain>
    </source>
</reference>
<dbReference type="RefSeq" id="WP_079700614.1">
    <property type="nucleotide sequence ID" value="NZ_FUYR01000001.1"/>
</dbReference>
<dbReference type="Pfam" id="PF12836">
    <property type="entry name" value="HHH_3"/>
    <property type="match status" value="2"/>
</dbReference>
<dbReference type="Gene3D" id="1.10.150.280">
    <property type="entry name" value="AF1531-like domain"/>
    <property type="match status" value="2"/>
</dbReference>
<dbReference type="InterPro" id="IPR051675">
    <property type="entry name" value="Endo/Exo/Phosphatase_dom_1"/>
</dbReference>
<sequence length="304" mass="35382">MKKQVTSYFSFSKKELNGILVLLGVIMMSLSFSSFYGYFDEPETYDLTSFQKEIALFRASAVERKKGYTFLKDKIEDREMEPEYFEFDPNTASVLDWKKLGLSAKQIKILNNYRSKGGKFFKKEDLKRIYSITEKQFDGLEPYIKIKFAAHKPFSERKLPASPLERTKKEVIIIELNSADSVMLDQLRGIGPAFASRIIRFRNRLGGFHNKEQVKEVYGMDSLRYALISNQIKIDASSLRKVSINTATFEDLRNHPYLNFKQINAIIHYRKQHGKYSSSADLKKVLILNEEIIRKIEPYLSFDP</sequence>
<gene>
    <name evidence="2" type="ORF">SAMN05661099_0097</name>
</gene>
<dbReference type="Proteomes" id="UP000189981">
    <property type="component" value="Unassembled WGS sequence"/>
</dbReference>
<evidence type="ECO:0000313" key="2">
    <source>
        <dbReference type="EMBL" id="SKB27879.1"/>
    </source>
</evidence>
<dbReference type="SUPFAM" id="SSF47781">
    <property type="entry name" value="RuvA domain 2-like"/>
    <property type="match status" value="3"/>
</dbReference>
<accession>A0A1T4ZZE9</accession>
<dbReference type="InterPro" id="IPR010994">
    <property type="entry name" value="RuvA_2-like"/>
</dbReference>
<keyword evidence="1" id="KW-0812">Transmembrane</keyword>
<keyword evidence="1" id="KW-0472">Membrane</keyword>
<feature type="transmembrane region" description="Helical" evidence="1">
    <location>
        <begin position="20"/>
        <end position="39"/>
    </location>
</feature>
<protein>
    <submittedName>
        <fullName evidence="2">DNA uptake protein ComE</fullName>
    </submittedName>
</protein>
<dbReference type="OrthoDB" id="981124at2"/>